<evidence type="ECO:0000313" key="3">
    <source>
        <dbReference type="EMBL" id="KAK1594201.1"/>
    </source>
</evidence>
<organism evidence="3 4">
    <name type="scientific">Colletotrichum navitas</name>
    <dbReference type="NCBI Taxonomy" id="681940"/>
    <lineage>
        <taxon>Eukaryota</taxon>
        <taxon>Fungi</taxon>
        <taxon>Dikarya</taxon>
        <taxon>Ascomycota</taxon>
        <taxon>Pezizomycotina</taxon>
        <taxon>Sordariomycetes</taxon>
        <taxon>Hypocreomycetidae</taxon>
        <taxon>Glomerellales</taxon>
        <taxon>Glomerellaceae</taxon>
        <taxon>Colletotrichum</taxon>
        <taxon>Colletotrichum graminicola species complex</taxon>
    </lineage>
</organism>
<dbReference type="InterPro" id="IPR036673">
    <property type="entry name" value="Cyanovirin-N_sf"/>
</dbReference>
<evidence type="ECO:0000313" key="4">
    <source>
        <dbReference type="Proteomes" id="UP001230504"/>
    </source>
</evidence>
<dbReference type="EMBL" id="JAHLJV010000021">
    <property type="protein sequence ID" value="KAK1594201.1"/>
    <property type="molecule type" value="Genomic_DNA"/>
</dbReference>
<feature type="signal peptide" evidence="1">
    <location>
        <begin position="1"/>
        <end position="19"/>
    </location>
</feature>
<dbReference type="Gene3D" id="2.30.60.10">
    <property type="entry name" value="Cyanovirin-N"/>
    <property type="match status" value="1"/>
</dbReference>
<proteinExistence type="predicted"/>
<reference evidence="3" key="1">
    <citation type="submission" date="2021-06" db="EMBL/GenBank/DDBJ databases">
        <title>Comparative genomics, transcriptomics and evolutionary studies reveal genomic signatures of adaptation to plant cell wall in hemibiotrophic fungi.</title>
        <authorList>
            <consortium name="DOE Joint Genome Institute"/>
            <person name="Baroncelli R."/>
            <person name="Diaz J.F."/>
            <person name="Benocci T."/>
            <person name="Peng M."/>
            <person name="Battaglia E."/>
            <person name="Haridas S."/>
            <person name="Andreopoulos W."/>
            <person name="Labutti K."/>
            <person name="Pangilinan J."/>
            <person name="Floch G.L."/>
            <person name="Makela M.R."/>
            <person name="Henrissat B."/>
            <person name="Grigoriev I.V."/>
            <person name="Crouch J.A."/>
            <person name="De Vries R.P."/>
            <person name="Sukno S.A."/>
            <person name="Thon M.R."/>
        </authorList>
    </citation>
    <scope>NUCLEOTIDE SEQUENCE</scope>
    <source>
        <strain evidence="3">CBS 125086</strain>
    </source>
</reference>
<dbReference type="InterPro" id="IPR011058">
    <property type="entry name" value="Cyanovirin-N"/>
</dbReference>
<evidence type="ECO:0000256" key="1">
    <source>
        <dbReference type="SAM" id="SignalP"/>
    </source>
</evidence>
<dbReference type="SMART" id="SM01111">
    <property type="entry name" value="CVNH"/>
    <property type="match status" value="1"/>
</dbReference>
<comment type="caution">
    <text evidence="3">The sequence shown here is derived from an EMBL/GenBank/DDBJ whole genome shotgun (WGS) entry which is preliminary data.</text>
</comment>
<protein>
    <submittedName>
        <fullName evidence="3">CVNH domain-containing protein</fullName>
    </submittedName>
</protein>
<feature type="domain" description="Cyanovirin-N" evidence="2">
    <location>
        <begin position="35"/>
        <end position="138"/>
    </location>
</feature>
<keyword evidence="4" id="KW-1185">Reference proteome</keyword>
<dbReference type="Proteomes" id="UP001230504">
    <property type="component" value="Unassembled WGS sequence"/>
</dbReference>
<feature type="chain" id="PRO_5042184767" evidence="1">
    <location>
        <begin position="20"/>
        <end position="168"/>
    </location>
</feature>
<keyword evidence="1" id="KW-0732">Signal</keyword>
<accession>A0AAD8V729</accession>
<gene>
    <name evidence="3" type="ORF">LY79DRAFT_161786</name>
</gene>
<sequence>MRSLSITAVLSAVAATVSARDCPLESDCVQKSCKNFQLPKIDGVAFNVNGRTWKLTADCKDNAGRKTVTHLYLEECLANMDGNLIWTPGGGFICSDCKLTKTDPLTMECWCLNKKGKGKTRVVNLSEGIWVYDGAIGCYQTSTGTALKTYAWDNYNAGLLKSPGIGDY</sequence>
<dbReference type="SUPFAM" id="SSF51322">
    <property type="entry name" value="Cyanovirin-N"/>
    <property type="match status" value="1"/>
</dbReference>
<dbReference type="RefSeq" id="XP_060415422.1">
    <property type="nucleotide sequence ID" value="XM_060551151.1"/>
</dbReference>
<dbReference type="Pfam" id="PF08881">
    <property type="entry name" value="CVNH"/>
    <property type="match status" value="1"/>
</dbReference>
<dbReference type="GeneID" id="85435391"/>
<evidence type="ECO:0000259" key="2">
    <source>
        <dbReference type="SMART" id="SM01111"/>
    </source>
</evidence>
<name>A0AAD8V729_9PEZI</name>
<dbReference type="AlphaFoldDB" id="A0AAD8V729"/>